<dbReference type="InterPro" id="IPR013974">
    <property type="entry name" value="SAF"/>
</dbReference>
<evidence type="ECO:0000256" key="1">
    <source>
        <dbReference type="SAM" id="Phobius"/>
    </source>
</evidence>
<dbReference type="Proteomes" id="UP001589867">
    <property type="component" value="Unassembled WGS sequence"/>
</dbReference>
<dbReference type="InterPro" id="IPR057736">
    <property type="entry name" value="SAF_PseI/NeuA/NeuB"/>
</dbReference>
<name>A0ABV6LUW0_9ACTN</name>
<dbReference type="CDD" id="cd11615">
    <property type="entry name" value="SAF_NeuB_like"/>
    <property type="match status" value="1"/>
</dbReference>
<organism evidence="3 4">
    <name type="scientific">Phytohabitans kaempferiae</name>
    <dbReference type="NCBI Taxonomy" id="1620943"/>
    <lineage>
        <taxon>Bacteria</taxon>
        <taxon>Bacillati</taxon>
        <taxon>Actinomycetota</taxon>
        <taxon>Actinomycetes</taxon>
        <taxon>Micromonosporales</taxon>
        <taxon>Micromonosporaceae</taxon>
    </lineage>
</organism>
<dbReference type="RefSeq" id="WP_377243671.1">
    <property type="nucleotide sequence ID" value="NZ_JBHLUH010000003.1"/>
</dbReference>
<dbReference type="Pfam" id="PF08666">
    <property type="entry name" value="SAF"/>
    <property type="match status" value="1"/>
</dbReference>
<keyword evidence="1" id="KW-1133">Transmembrane helix</keyword>
<feature type="domain" description="SAF" evidence="2">
    <location>
        <begin position="58"/>
        <end position="121"/>
    </location>
</feature>
<keyword evidence="1" id="KW-0472">Membrane</keyword>
<keyword evidence="4" id="KW-1185">Reference proteome</keyword>
<proteinExistence type="predicted"/>
<dbReference type="SMART" id="SM00858">
    <property type="entry name" value="SAF"/>
    <property type="match status" value="1"/>
</dbReference>
<keyword evidence="1" id="KW-0812">Transmembrane</keyword>
<evidence type="ECO:0000259" key="2">
    <source>
        <dbReference type="SMART" id="SM00858"/>
    </source>
</evidence>
<evidence type="ECO:0000313" key="3">
    <source>
        <dbReference type="EMBL" id="MFC0526195.1"/>
    </source>
</evidence>
<gene>
    <name evidence="3" type="ORF">ACFFIA_00770</name>
</gene>
<sequence>MTLAANHRVSGPVEAPVEPPRVVRQRRMRPGLLGLAVLLIALGGLGAAFAVTSVRATGTYLAVARPVSVGTELTADDVRSVQVAGGVGLALVSADKINEVIGKRAAVTLVPDTLITMEQLTDKPLLGPGQQQVAIGLKPNQVPAKSLRPGDKVLLVSTPPQNSSTTGEPRATQTTRYEATVVDAAEPDDKGPDRTTFVIYLALASRDAPAVVTLAAQNRLAVILTGAA</sequence>
<comment type="caution">
    <text evidence="3">The sequence shown here is derived from an EMBL/GenBank/DDBJ whole genome shotgun (WGS) entry which is preliminary data.</text>
</comment>
<reference evidence="3 4" key="1">
    <citation type="submission" date="2024-09" db="EMBL/GenBank/DDBJ databases">
        <authorList>
            <person name="Sun Q."/>
            <person name="Mori K."/>
        </authorList>
    </citation>
    <scope>NUCLEOTIDE SEQUENCE [LARGE SCALE GENOMIC DNA]</scope>
    <source>
        <strain evidence="3 4">TBRC 3947</strain>
    </source>
</reference>
<protein>
    <submittedName>
        <fullName evidence="3">SAF domain-containing protein</fullName>
    </submittedName>
</protein>
<dbReference type="EMBL" id="JBHLUH010000003">
    <property type="protein sequence ID" value="MFC0526195.1"/>
    <property type="molecule type" value="Genomic_DNA"/>
</dbReference>
<feature type="transmembrane region" description="Helical" evidence="1">
    <location>
        <begin position="31"/>
        <end position="51"/>
    </location>
</feature>
<evidence type="ECO:0000313" key="4">
    <source>
        <dbReference type="Proteomes" id="UP001589867"/>
    </source>
</evidence>
<accession>A0ABV6LUW0</accession>